<keyword evidence="7 8" id="KW-0472">Membrane</keyword>
<evidence type="ECO:0000313" key="10">
    <source>
        <dbReference type="Proteomes" id="UP000249099"/>
    </source>
</evidence>
<feature type="transmembrane region" description="Helical" evidence="8">
    <location>
        <begin position="20"/>
        <end position="41"/>
    </location>
</feature>
<feature type="transmembrane region" description="Helical" evidence="8">
    <location>
        <begin position="275"/>
        <end position="302"/>
    </location>
</feature>
<feature type="transmembrane region" description="Helical" evidence="8">
    <location>
        <begin position="171"/>
        <end position="193"/>
    </location>
</feature>
<evidence type="ECO:0000256" key="1">
    <source>
        <dbReference type="ARBA" id="ARBA00004651"/>
    </source>
</evidence>
<feature type="transmembrane region" description="Helical" evidence="8">
    <location>
        <begin position="314"/>
        <end position="332"/>
    </location>
</feature>
<name>A0A328KVC1_9LACT</name>
<evidence type="ECO:0000256" key="5">
    <source>
        <dbReference type="ARBA" id="ARBA00022692"/>
    </source>
</evidence>
<feature type="transmembrane region" description="Helical" evidence="8">
    <location>
        <begin position="78"/>
        <end position="103"/>
    </location>
</feature>
<evidence type="ECO:0000313" key="9">
    <source>
        <dbReference type="EMBL" id="RAN64948.1"/>
    </source>
</evidence>
<feature type="transmembrane region" description="Helical" evidence="8">
    <location>
        <begin position="47"/>
        <end position="66"/>
    </location>
</feature>
<dbReference type="GO" id="GO:0055085">
    <property type="term" value="P:transmembrane transport"/>
    <property type="evidence" value="ECO:0007669"/>
    <property type="project" value="TreeGrafter"/>
</dbReference>
<keyword evidence="3" id="KW-0813">Transport</keyword>
<evidence type="ECO:0000256" key="7">
    <source>
        <dbReference type="ARBA" id="ARBA00023136"/>
    </source>
</evidence>
<proteinExistence type="inferred from homology"/>
<evidence type="ECO:0000256" key="4">
    <source>
        <dbReference type="ARBA" id="ARBA00022475"/>
    </source>
</evidence>
<evidence type="ECO:0000256" key="2">
    <source>
        <dbReference type="ARBA" id="ARBA00009773"/>
    </source>
</evidence>
<evidence type="ECO:0000256" key="6">
    <source>
        <dbReference type="ARBA" id="ARBA00022989"/>
    </source>
</evidence>
<comment type="subcellular location">
    <subcellularLocation>
        <location evidence="1">Cell membrane</location>
        <topology evidence="1">Multi-pass membrane protein</topology>
    </subcellularLocation>
</comment>
<dbReference type="Pfam" id="PF01594">
    <property type="entry name" value="AI-2E_transport"/>
    <property type="match status" value="1"/>
</dbReference>
<keyword evidence="6 8" id="KW-1133">Transmembrane helix</keyword>
<keyword evidence="5 8" id="KW-0812">Transmembrane</keyword>
<evidence type="ECO:0000256" key="8">
    <source>
        <dbReference type="SAM" id="Phobius"/>
    </source>
</evidence>
<comment type="similarity">
    <text evidence="2">Belongs to the autoinducer-2 exporter (AI-2E) (TC 2.A.86) family.</text>
</comment>
<dbReference type="GO" id="GO:0005886">
    <property type="term" value="C:plasma membrane"/>
    <property type="evidence" value="ECO:0007669"/>
    <property type="project" value="UniProtKB-SubCell"/>
</dbReference>
<keyword evidence="4" id="KW-1003">Cell membrane</keyword>
<comment type="caution">
    <text evidence="9">The sequence shown here is derived from an EMBL/GenBank/DDBJ whole genome shotgun (WGS) entry which is preliminary data.</text>
</comment>
<dbReference type="EMBL" id="NAQV01000003">
    <property type="protein sequence ID" value="RAN64948.1"/>
    <property type="molecule type" value="Genomic_DNA"/>
</dbReference>
<dbReference type="AlphaFoldDB" id="A0A328KVC1"/>
<feature type="transmembrane region" description="Helical" evidence="8">
    <location>
        <begin position="338"/>
        <end position="357"/>
    </location>
</feature>
<dbReference type="InterPro" id="IPR002549">
    <property type="entry name" value="AI-2E-like"/>
</dbReference>
<dbReference type="Proteomes" id="UP000249099">
    <property type="component" value="Unassembled WGS sequence"/>
</dbReference>
<sequence>MKQMEKKSLFEQLTAHKVILYMLGFLLFLLNLFMLSIMPGLLYPLRAIMSIVGPPLVIATIFFYLFNPVITWLQKRGIARSMGVLILFLAILGIIVISVLYVFPIIQHQVESIIVVLPRYFNELIGIIDPLIQTSDFREMYQQIQNSNIVQTITEQGTNVLNATLSGVGSFVNIITQAVFIIFTVPFILYFLLVSPEKVPNNIIRVVPTRWRQSISSFLTSVHEQLSIYVRGQLMVAFFVGLSFLVGFAIIGLDFYIVLAIIGGVLNLVPYLGSITATLLALIIGFFQAPIMVVYVLIVISLESLVENRIIQPFILGNQLNIHPITILFIMLTAGKMMGVMGLLLGIPIYAILKIMFHMIFDYVREHTELYPAEERPSNRSEKVLIDTTSEEK</sequence>
<reference evidence="9 10" key="1">
    <citation type="submission" date="2017-03" db="EMBL/GenBank/DDBJ databases">
        <title>wgs assembly of Dolosigranulum pigrum KPL CDC strains.</title>
        <authorList>
            <person name="Brugger S.D."/>
            <person name="Pettigrew M."/>
            <person name="Kong Y."/>
            <person name="Lemon K.P."/>
        </authorList>
    </citation>
    <scope>NUCLEOTIDE SEQUENCE [LARGE SCALE GENOMIC DNA]</scope>
    <source>
        <strain evidence="9 10">KPL1931_CDC4294-98</strain>
    </source>
</reference>
<feature type="transmembrane region" description="Helical" evidence="8">
    <location>
        <begin position="236"/>
        <end position="269"/>
    </location>
</feature>
<dbReference type="PANTHER" id="PTHR21716">
    <property type="entry name" value="TRANSMEMBRANE PROTEIN"/>
    <property type="match status" value="1"/>
</dbReference>
<organism evidence="9 10">
    <name type="scientific">Dolosigranulum pigrum</name>
    <dbReference type="NCBI Taxonomy" id="29394"/>
    <lineage>
        <taxon>Bacteria</taxon>
        <taxon>Bacillati</taxon>
        <taxon>Bacillota</taxon>
        <taxon>Bacilli</taxon>
        <taxon>Lactobacillales</taxon>
        <taxon>Carnobacteriaceae</taxon>
        <taxon>Dolosigranulum</taxon>
    </lineage>
</organism>
<accession>A0A328KVC1</accession>
<dbReference type="PANTHER" id="PTHR21716:SF53">
    <property type="entry name" value="PERMEASE PERM-RELATED"/>
    <property type="match status" value="1"/>
</dbReference>
<evidence type="ECO:0000256" key="3">
    <source>
        <dbReference type="ARBA" id="ARBA00022448"/>
    </source>
</evidence>
<evidence type="ECO:0008006" key="11">
    <source>
        <dbReference type="Google" id="ProtNLM"/>
    </source>
</evidence>
<gene>
    <name evidence="9" type="ORF">B8A44_00880</name>
</gene>
<protein>
    <recommendedName>
        <fullName evidence="11">AI-2E family transporter</fullName>
    </recommendedName>
</protein>